<dbReference type="Proteomes" id="UP001529380">
    <property type="component" value="Unassembled WGS sequence"/>
</dbReference>
<comment type="similarity">
    <text evidence="1">Belongs to the 'phage' integrase family.</text>
</comment>
<dbReference type="RefSeq" id="WP_289599643.1">
    <property type="nucleotide sequence ID" value="NZ_JAUDCL010000009.1"/>
</dbReference>
<proteinExistence type="inferred from homology"/>
<gene>
    <name evidence="5" type="ORF">QUW08_06790</name>
</gene>
<dbReference type="Pfam" id="PF00589">
    <property type="entry name" value="Phage_integrase"/>
    <property type="match status" value="1"/>
</dbReference>
<dbReference type="InterPro" id="IPR013762">
    <property type="entry name" value="Integrase-like_cat_sf"/>
</dbReference>
<dbReference type="InterPro" id="IPR050090">
    <property type="entry name" value="Tyrosine_recombinase_XerCD"/>
</dbReference>
<keyword evidence="3" id="KW-0233">DNA recombination</keyword>
<evidence type="ECO:0000256" key="3">
    <source>
        <dbReference type="ARBA" id="ARBA00023172"/>
    </source>
</evidence>
<dbReference type="InterPro" id="IPR002104">
    <property type="entry name" value="Integrase_catalytic"/>
</dbReference>
<evidence type="ECO:0000313" key="6">
    <source>
        <dbReference type="Proteomes" id="UP001529380"/>
    </source>
</evidence>
<evidence type="ECO:0000259" key="4">
    <source>
        <dbReference type="PROSITE" id="PS51898"/>
    </source>
</evidence>
<dbReference type="PANTHER" id="PTHR30349:SF41">
    <property type="entry name" value="INTEGRASE_RECOMBINASE PROTEIN MJ0367-RELATED"/>
    <property type="match status" value="1"/>
</dbReference>
<protein>
    <recommendedName>
        <fullName evidence="4">Tyr recombinase domain-containing protein</fullName>
    </recommendedName>
</protein>
<dbReference type="InterPro" id="IPR011010">
    <property type="entry name" value="DNA_brk_join_enz"/>
</dbReference>
<dbReference type="PROSITE" id="PS51898">
    <property type="entry name" value="TYR_RECOMBINASE"/>
    <property type="match status" value="1"/>
</dbReference>
<sequence>MQTKKVEARWEPGRKRWRVNAQRNGERKTFYSTVPGLRGKKEAERKADSWKRSAGLSYENCDPLVAELWDSFLLYLQEEKRVGTSTLEQTRKFGRNYILPVCGNLKISRLNEGHLQRVLNLSAQKGCLQPHPTRPPKGPLSLKTLRGLRNAEQQFVKWCRINDFTDLVLEGLEVRTCAEKQEKEILQPEELQTLFRVDTRLVRGERVFDDQIYAYRFAVVTGLRPGELMGLHIGDIDGDKLHVQRTINRYGEKTKGKNQNARRTFGLNTFARILIDQQLSLLHSLGMPTTPDSPLFPALNQQSRYHQWKSYARSNGITAISCYEMRHTFISLAQNLREGDLRRLCGQSASMDTRGVYAHKLTDDDSRIANEVDQILGRYLTP</sequence>
<dbReference type="InterPro" id="IPR010998">
    <property type="entry name" value="Integrase_recombinase_N"/>
</dbReference>
<dbReference type="EMBL" id="JAUDCL010000009">
    <property type="protein sequence ID" value="MDM8200999.1"/>
    <property type="molecule type" value="Genomic_DNA"/>
</dbReference>
<reference evidence="5 6" key="1">
    <citation type="submission" date="2023-06" db="EMBL/GenBank/DDBJ databases">
        <title>Identification and characterization of horizontal gene transfer across gut microbiota members of farm animals based on homology search.</title>
        <authorList>
            <person name="Schwarzerova J."/>
            <person name="Nykrynova M."/>
            <person name="Jureckova K."/>
            <person name="Cejkova D."/>
            <person name="Rychlik I."/>
        </authorList>
    </citation>
    <scope>NUCLEOTIDE SEQUENCE [LARGE SCALE GENOMIC DNA]</scope>
    <source>
        <strain evidence="5 6">ET340</strain>
    </source>
</reference>
<dbReference type="Gene3D" id="1.10.443.10">
    <property type="entry name" value="Intergrase catalytic core"/>
    <property type="match status" value="1"/>
</dbReference>
<comment type="caution">
    <text evidence="5">The sequence shown here is derived from an EMBL/GenBank/DDBJ whole genome shotgun (WGS) entry which is preliminary data.</text>
</comment>
<dbReference type="PANTHER" id="PTHR30349">
    <property type="entry name" value="PHAGE INTEGRASE-RELATED"/>
    <property type="match status" value="1"/>
</dbReference>
<accession>A0ABT7UQ28</accession>
<evidence type="ECO:0000313" key="5">
    <source>
        <dbReference type="EMBL" id="MDM8200999.1"/>
    </source>
</evidence>
<feature type="domain" description="Tyr recombinase" evidence="4">
    <location>
        <begin position="181"/>
        <end position="373"/>
    </location>
</feature>
<evidence type="ECO:0000256" key="2">
    <source>
        <dbReference type="ARBA" id="ARBA00023125"/>
    </source>
</evidence>
<name>A0ABT7UQ28_9FIRM</name>
<reference evidence="6" key="2">
    <citation type="submission" date="2023-06" db="EMBL/GenBank/DDBJ databases">
        <title>Identification and characterization of horizontal gene transfer across gut microbiota members of farm animals based on homology search.</title>
        <authorList>
            <person name="Zeman M."/>
            <person name="Kubasova T."/>
            <person name="Jahodarova E."/>
            <person name="Nykrynova M."/>
            <person name="Rychlik I."/>
        </authorList>
    </citation>
    <scope>NUCLEOTIDE SEQUENCE [LARGE SCALE GENOMIC DNA]</scope>
    <source>
        <strain evidence="6">ET340</strain>
    </source>
</reference>
<organism evidence="5 6">
    <name type="scientific">Allofournierella massiliensis</name>
    <dbReference type="NCBI Taxonomy" id="1650663"/>
    <lineage>
        <taxon>Bacteria</taxon>
        <taxon>Bacillati</taxon>
        <taxon>Bacillota</taxon>
        <taxon>Clostridia</taxon>
        <taxon>Eubacteriales</taxon>
        <taxon>Oscillospiraceae</taxon>
        <taxon>Allofournierella</taxon>
    </lineage>
</organism>
<evidence type="ECO:0000256" key="1">
    <source>
        <dbReference type="ARBA" id="ARBA00008857"/>
    </source>
</evidence>
<keyword evidence="6" id="KW-1185">Reference proteome</keyword>
<dbReference type="Gene3D" id="1.10.150.130">
    <property type="match status" value="1"/>
</dbReference>
<keyword evidence="2" id="KW-0238">DNA-binding</keyword>
<reference evidence="5 6" key="3">
    <citation type="submission" date="2023-06" db="EMBL/GenBank/DDBJ databases">
        <authorList>
            <person name="Zeman M."/>
            <person name="Kubasova T."/>
            <person name="Jahodarova E."/>
            <person name="Nykrynova M."/>
            <person name="Rychlik I."/>
        </authorList>
    </citation>
    <scope>NUCLEOTIDE SEQUENCE [LARGE SCALE GENOMIC DNA]</scope>
    <source>
        <strain evidence="5 6">ET340</strain>
    </source>
</reference>
<dbReference type="SUPFAM" id="SSF56349">
    <property type="entry name" value="DNA breaking-rejoining enzymes"/>
    <property type="match status" value="1"/>
</dbReference>